<dbReference type="Proteomes" id="UP001529369">
    <property type="component" value="Unassembled WGS sequence"/>
</dbReference>
<feature type="transmembrane region" description="Helical" evidence="1">
    <location>
        <begin position="93"/>
        <end position="113"/>
    </location>
</feature>
<feature type="transmembrane region" description="Helical" evidence="1">
    <location>
        <begin position="164"/>
        <end position="183"/>
    </location>
</feature>
<dbReference type="InterPro" id="IPR051533">
    <property type="entry name" value="WaaL-like"/>
</dbReference>
<protein>
    <recommendedName>
        <fullName evidence="4">O-antigen ligase family protein</fullName>
    </recommendedName>
</protein>
<dbReference type="RefSeq" id="WP_290315870.1">
    <property type="nucleotide sequence ID" value="NZ_JAUFPN010000059.1"/>
</dbReference>
<accession>A0ABT8A320</accession>
<evidence type="ECO:0000313" key="3">
    <source>
        <dbReference type="Proteomes" id="UP001529369"/>
    </source>
</evidence>
<organism evidence="2 3">
    <name type="scientific">Paeniroseomonas aquatica</name>
    <dbReference type="NCBI Taxonomy" id="373043"/>
    <lineage>
        <taxon>Bacteria</taxon>
        <taxon>Pseudomonadati</taxon>
        <taxon>Pseudomonadota</taxon>
        <taxon>Alphaproteobacteria</taxon>
        <taxon>Acetobacterales</taxon>
        <taxon>Acetobacteraceae</taxon>
        <taxon>Paeniroseomonas</taxon>
    </lineage>
</organism>
<feature type="transmembrane region" description="Helical" evidence="1">
    <location>
        <begin position="346"/>
        <end position="364"/>
    </location>
</feature>
<feature type="transmembrane region" description="Helical" evidence="1">
    <location>
        <begin position="236"/>
        <end position="255"/>
    </location>
</feature>
<feature type="transmembrane region" description="Helical" evidence="1">
    <location>
        <begin position="125"/>
        <end position="144"/>
    </location>
</feature>
<sequence length="419" mass="42272">MNTMDAARPWWAAPSFPLAVALAIAPAAGVLQSKALAPIAVVALAGCVLAHRRALGGWSWPVDFPRNILAGLALATFGWAALTAAWAPEPWRALGTALQLGGFVALGIAAARAVAADAVAAQRRLLRLATAGLVGGLALAGLDAASGNAIRAAVRGLETIPPGLAFGLKPAASAMALWLPLVAAAPLPRWLRALVLLGGAAVLVALPGEAAKLAVGAALVTGAVALLLPRRTAVTLGAALALAIIAMPLALGPVLTRGVPAAGIPPSAAHRLLIWDFVIHRIDDRPLLGWGMEASRSIPGRSDHPGPAALGRFGLDGGSASHGWLATAQLLPLHPHNGALQLRLELGWPGVVLAALLAAGLALACGNAVALAMLAAGAVTAMLSFGIWQEWWVGAELLALAAAAGVPRREADQASSESR</sequence>
<feature type="transmembrane region" description="Helical" evidence="1">
    <location>
        <begin position="213"/>
        <end position="229"/>
    </location>
</feature>
<keyword evidence="1" id="KW-1133">Transmembrane helix</keyword>
<dbReference type="PANTHER" id="PTHR37422:SF13">
    <property type="entry name" value="LIPOPOLYSACCHARIDE BIOSYNTHESIS PROTEIN PA4999-RELATED"/>
    <property type="match status" value="1"/>
</dbReference>
<dbReference type="PANTHER" id="PTHR37422">
    <property type="entry name" value="TEICHURONIC ACID BIOSYNTHESIS PROTEIN TUAE"/>
    <property type="match status" value="1"/>
</dbReference>
<dbReference type="EMBL" id="JAUFPN010000059">
    <property type="protein sequence ID" value="MDN3564081.1"/>
    <property type="molecule type" value="Genomic_DNA"/>
</dbReference>
<comment type="caution">
    <text evidence="2">The sequence shown here is derived from an EMBL/GenBank/DDBJ whole genome shotgun (WGS) entry which is preliminary data.</text>
</comment>
<name>A0ABT8A320_9PROT</name>
<evidence type="ECO:0008006" key="4">
    <source>
        <dbReference type="Google" id="ProtNLM"/>
    </source>
</evidence>
<keyword evidence="1" id="KW-0472">Membrane</keyword>
<feature type="transmembrane region" description="Helical" evidence="1">
    <location>
        <begin position="37"/>
        <end position="55"/>
    </location>
</feature>
<keyword evidence="3" id="KW-1185">Reference proteome</keyword>
<keyword evidence="1" id="KW-0812">Transmembrane</keyword>
<feature type="transmembrane region" description="Helical" evidence="1">
    <location>
        <begin position="190"/>
        <end position="207"/>
    </location>
</feature>
<evidence type="ECO:0000256" key="1">
    <source>
        <dbReference type="SAM" id="Phobius"/>
    </source>
</evidence>
<reference evidence="3" key="1">
    <citation type="journal article" date="2019" name="Int. J. Syst. Evol. Microbiol.">
        <title>The Global Catalogue of Microorganisms (GCM) 10K type strain sequencing project: providing services to taxonomists for standard genome sequencing and annotation.</title>
        <authorList>
            <consortium name="The Broad Institute Genomics Platform"/>
            <consortium name="The Broad Institute Genome Sequencing Center for Infectious Disease"/>
            <person name="Wu L."/>
            <person name="Ma J."/>
        </authorList>
    </citation>
    <scope>NUCLEOTIDE SEQUENCE [LARGE SCALE GENOMIC DNA]</scope>
    <source>
        <strain evidence="3">CECT 7131</strain>
    </source>
</reference>
<feature type="transmembrane region" description="Helical" evidence="1">
    <location>
        <begin position="67"/>
        <end position="87"/>
    </location>
</feature>
<evidence type="ECO:0000313" key="2">
    <source>
        <dbReference type="EMBL" id="MDN3564081.1"/>
    </source>
</evidence>
<gene>
    <name evidence="2" type="ORF">QWZ14_06775</name>
</gene>
<proteinExistence type="predicted"/>